<evidence type="ECO:0000256" key="7">
    <source>
        <dbReference type="SAM" id="SignalP"/>
    </source>
</evidence>
<evidence type="ECO:0000256" key="1">
    <source>
        <dbReference type="ARBA" id="ARBA00001913"/>
    </source>
</evidence>
<dbReference type="CDD" id="cd16030">
    <property type="entry name" value="iduronate-2-sulfatase"/>
    <property type="match status" value="1"/>
</dbReference>
<evidence type="ECO:0000313" key="10">
    <source>
        <dbReference type="Proteomes" id="UP000653730"/>
    </source>
</evidence>
<keyword evidence="5" id="KW-0378">Hydrolase</keyword>
<organism evidence="9 10">
    <name type="scientific">Sinomicrobium weinanense</name>
    <dbReference type="NCBI Taxonomy" id="2842200"/>
    <lineage>
        <taxon>Bacteria</taxon>
        <taxon>Pseudomonadati</taxon>
        <taxon>Bacteroidota</taxon>
        <taxon>Flavobacteriia</taxon>
        <taxon>Flavobacteriales</taxon>
        <taxon>Flavobacteriaceae</taxon>
        <taxon>Sinomicrobium</taxon>
    </lineage>
</organism>
<gene>
    <name evidence="9" type="ORF">IBL28_10840</name>
</gene>
<dbReference type="AlphaFoldDB" id="A0A926JSF7"/>
<evidence type="ECO:0000256" key="3">
    <source>
        <dbReference type="ARBA" id="ARBA00022723"/>
    </source>
</evidence>
<accession>A0A926JSF7</accession>
<reference evidence="9 10" key="1">
    <citation type="submission" date="2020-09" db="EMBL/GenBank/DDBJ databases">
        <title>Sinomicrobium weinanense sp. nov., a halophilic bacteria isolated from saline-alkali soil.</title>
        <authorList>
            <person name="Wu P."/>
            <person name="Ren H."/>
            <person name="Mei Y."/>
            <person name="Liang Y."/>
            <person name="Chen Z."/>
        </authorList>
    </citation>
    <scope>NUCLEOTIDE SEQUENCE [LARGE SCALE GENOMIC DNA]</scope>
    <source>
        <strain evidence="9 10">FJxs</strain>
    </source>
</reference>
<dbReference type="InterPro" id="IPR035874">
    <property type="entry name" value="IDS"/>
</dbReference>
<evidence type="ECO:0000256" key="4">
    <source>
        <dbReference type="ARBA" id="ARBA00022729"/>
    </source>
</evidence>
<dbReference type="EMBL" id="JACVDC010000028">
    <property type="protein sequence ID" value="MBC9796469.1"/>
    <property type="molecule type" value="Genomic_DNA"/>
</dbReference>
<feature type="domain" description="Sulfatase N-terminal" evidence="8">
    <location>
        <begin position="28"/>
        <end position="393"/>
    </location>
</feature>
<sequence>MKLKLSISLVLTCLLAQAIFSQDGPSRPNILFILVDDLKPNLGVYGDTTVQSPNIDKLAGEGMVFEQAYCNQAVCGPSRYNIMLSSRSTSTGLYSFGTEFRDVIPDAVTLPQYFKNSGYHTESMGKVYHIGHGNTNDEASWSIPHFKEKVIEYIDPESTNRKLTREEAFFENTRMYIEETPANHKLPRGAAWEAPDVLDGAYADGRVANHAIDRLRKLKNKPNQPFFMAVGFARPHLPFSVPKKYWDLYDPENLPMPEYEKAPEGSPGFTGKRDHEMANYFPVPVGKDVYDDDLKRKLIHGYYASISYMDAQLGKVMDELKRLELDENTIIVLWGDHGWHLGDHAIWTKHTNFEQANRIPLIFKVPGVTGPGSSTKQFAESVDVYPTLASLAGLDRPTGPQPIDGIDLSPVLKDGSKEIKDHAYHTFPMGGYLGEAIRTDRYRLIRWTPMRDNGKEVLYELYDYDNDPKETKNIASEKPGVVSELREILEKYPEAKKRI</sequence>
<dbReference type="Proteomes" id="UP000653730">
    <property type="component" value="Unassembled WGS sequence"/>
</dbReference>
<feature type="chain" id="PRO_5036836976" evidence="7">
    <location>
        <begin position="19"/>
        <end position="499"/>
    </location>
</feature>
<evidence type="ECO:0000259" key="8">
    <source>
        <dbReference type="Pfam" id="PF00884"/>
    </source>
</evidence>
<dbReference type="Gene3D" id="3.40.720.10">
    <property type="entry name" value="Alkaline Phosphatase, subunit A"/>
    <property type="match status" value="1"/>
</dbReference>
<keyword evidence="4 7" id="KW-0732">Signal</keyword>
<dbReference type="Pfam" id="PF00884">
    <property type="entry name" value="Sulfatase"/>
    <property type="match status" value="1"/>
</dbReference>
<comment type="similarity">
    <text evidence="2">Belongs to the sulfatase family.</text>
</comment>
<name>A0A926JSF7_9FLAO</name>
<dbReference type="InterPro" id="IPR000917">
    <property type="entry name" value="Sulfatase_N"/>
</dbReference>
<keyword evidence="10" id="KW-1185">Reference proteome</keyword>
<dbReference type="GO" id="GO:0004423">
    <property type="term" value="F:iduronate-2-sulfatase activity"/>
    <property type="evidence" value="ECO:0007669"/>
    <property type="project" value="InterPro"/>
</dbReference>
<evidence type="ECO:0000256" key="5">
    <source>
        <dbReference type="ARBA" id="ARBA00022801"/>
    </source>
</evidence>
<keyword evidence="6" id="KW-0106">Calcium</keyword>
<comment type="cofactor">
    <cofactor evidence="1">
        <name>Ca(2+)</name>
        <dbReference type="ChEBI" id="CHEBI:29108"/>
    </cofactor>
</comment>
<comment type="caution">
    <text evidence="9">The sequence shown here is derived from an EMBL/GenBank/DDBJ whole genome shotgun (WGS) entry which is preliminary data.</text>
</comment>
<dbReference type="SUPFAM" id="SSF53649">
    <property type="entry name" value="Alkaline phosphatase-like"/>
    <property type="match status" value="1"/>
</dbReference>
<evidence type="ECO:0000313" key="9">
    <source>
        <dbReference type="EMBL" id="MBC9796469.1"/>
    </source>
</evidence>
<proteinExistence type="inferred from homology"/>
<dbReference type="InterPro" id="IPR017850">
    <property type="entry name" value="Alkaline_phosphatase_core_sf"/>
</dbReference>
<keyword evidence="3" id="KW-0479">Metal-binding</keyword>
<dbReference type="GO" id="GO:0046872">
    <property type="term" value="F:metal ion binding"/>
    <property type="evidence" value="ECO:0007669"/>
    <property type="project" value="UniProtKB-KW"/>
</dbReference>
<evidence type="ECO:0000256" key="2">
    <source>
        <dbReference type="ARBA" id="ARBA00008779"/>
    </source>
</evidence>
<protein>
    <submittedName>
        <fullName evidence="9">Sulfatase</fullName>
    </submittedName>
</protein>
<feature type="signal peptide" evidence="7">
    <location>
        <begin position="1"/>
        <end position="18"/>
    </location>
</feature>
<dbReference type="GO" id="GO:0005737">
    <property type="term" value="C:cytoplasm"/>
    <property type="evidence" value="ECO:0007669"/>
    <property type="project" value="TreeGrafter"/>
</dbReference>
<dbReference type="PANTHER" id="PTHR45953:SF1">
    <property type="entry name" value="IDURONATE 2-SULFATASE"/>
    <property type="match status" value="1"/>
</dbReference>
<dbReference type="PANTHER" id="PTHR45953">
    <property type="entry name" value="IDURONATE 2-SULFATASE"/>
    <property type="match status" value="1"/>
</dbReference>
<dbReference type="RefSeq" id="WP_187965614.1">
    <property type="nucleotide sequence ID" value="NZ_JACVDC010000028.1"/>
</dbReference>
<evidence type="ECO:0000256" key="6">
    <source>
        <dbReference type="ARBA" id="ARBA00022837"/>
    </source>
</evidence>